<keyword evidence="3" id="KW-1185">Reference proteome</keyword>
<name>A0A1I1YHG2_9ACTN</name>
<evidence type="ECO:0000313" key="2">
    <source>
        <dbReference type="EMBL" id="SFE18951.1"/>
    </source>
</evidence>
<dbReference type="AlphaFoldDB" id="A0A1I1YHG2"/>
<accession>A0A1I1YHG2</accession>
<dbReference type="STRING" id="380248.SAMN05216251_10233"/>
<proteinExistence type="predicted"/>
<feature type="region of interest" description="Disordered" evidence="1">
    <location>
        <begin position="1"/>
        <end position="25"/>
    </location>
</feature>
<protein>
    <submittedName>
        <fullName evidence="2">Uncharacterized protein</fullName>
    </submittedName>
</protein>
<evidence type="ECO:0000256" key="1">
    <source>
        <dbReference type="SAM" id="MobiDB-lite"/>
    </source>
</evidence>
<reference evidence="2 3" key="1">
    <citation type="submission" date="2016-10" db="EMBL/GenBank/DDBJ databases">
        <authorList>
            <person name="de Groot N.N."/>
        </authorList>
    </citation>
    <scope>NUCLEOTIDE SEQUENCE [LARGE SCALE GENOMIC DNA]</scope>
    <source>
        <strain evidence="2 3">CGMCC 4.3510</strain>
    </source>
</reference>
<organism evidence="2 3">
    <name type="scientific">Actinacidiphila alni</name>
    <dbReference type="NCBI Taxonomy" id="380248"/>
    <lineage>
        <taxon>Bacteria</taxon>
        <taxon>Bacillati</taxon>
        <taxon>Actinomycetota</taxon>
        <taxon>Actinomycetes</taxon>
        <taxon>Kitasatosporales</taxon>
        <taxon>Streptomycetaceae</taxon>
        <taxon>Actinacidiphila</taxon>
    </lineage>
</organism>
<dbReference type="EMBL" id="FONG01000002">
    <property type="protein sequence ID" value="SFE18951.1"/>
    <property type="molecule type" value="Genomic_DNA"/>
</dbReference>
<dbReference type="RefSeq" id="WP_143120512.1">
    <property type="nucleotide sequence ID" value="NZ_FONG01000002.1"/>
</dbReference>
<evidence type="ECO:0000313" key="3">
    <source>
        <dbReference type="Proteomes" id="UP000199323"/>
    </source>
</evidence>
<dbReference type="Proteomes" id="UP000199323">
    <property type="component" value="Unassembled WGS sequence"/>
</dbReference>
<sequence>MSESATESGPGPVTGSSAAGAGTADGTRELPWHWEWVPKIGPDDPDHAAWTAHMVDLFADWTAEGLAAARQSWPAEAGVAFPFTADMVGRGAAEWLMRRAGQLPAWARLAWGAAFVEGRPRWAPVPVVVEFRRPRGEDPNYLMDVVGAAGRDSDTRPPTVDYVTTPIGDGVQVFALGRTPEGAAFGRADAAMRLDVPPADGAPSVSSDVLLTTIVLDMGLMALIGAGVEQLMQQIANDCAPQAGSGPARLGLLPSHEGSER</sequence>
<dbReference type="OrthoDB" id="3363311at2"/>
<feature type="compositionally biased region" description="Low complexity" evidence="1">
    <location>
        <begin position="8"/>
        <end position="25"/>
    </location>
</feature>
<gene>
    <name evidence="2" type="ORF">SAMN05216251_10233</name>
</gene>